<feature type="compositionally biased region" description="Low complexity" evidence="1">
    <location>
        <begin position="80"/>
        <end position="100"/>
    </location>
</feature>
<comment type="caution">
    <text evidence="2">The sequence shown here is derived from an EMBL/GenBank/DDBJ whole genome shotgun (WGS) entry which is preliminary data.</text>
</comment>
<dbReference type="Proteomes" id="UP001303222">
    <property type="component" value="Unassembled WGS sequence"/>
</dbReference>
<name>A0AAN6SIK5_9PEZI</name>
<proteinExistence type="predicted"/>
<keyword evidence="3" id="KW-1185">Reference proteome</keyword>
<feature type="compositionally biased region" description="Acidic residues" evidence="1">
    <location>
        <begin position="101"/>
        <end position="119"/>
    </location>
</feature>
<dbReference type="AlphaFoldDB" id="A0AAN6SIK5"/>
<evidence type="ECO:0000313" key="3">
    <source>
        <dbReference type="Proteomes" id="UP001303222"/>
    </source>
</evidence>
<evidence type="ECO:0000313" key="2">
    <source>
        <dbReference type="EMBL" id="KAK3955682.1"/>
    </source>
</evidence>
<sequence>MSAQPSSTKLSSVVSDCIDKAYLVEVKAGNIKGATAFAPIAKTIKECITKKFTELGLENHPAILAATEPSAFPKKKSGPSDKASTSKASPTAAAPSTTSAADDDDADTEVQDIDNEESALEPGKPKDWFVQQFNRNANPLPSPKYKWCTICNRWMSKLTQHNQAHHRHKSEDGVVICPLPAVDASRSVCLQQYPDQTALRSHVNRDHGIHNERMKPGIPVNSPLGQLMLRAEERGINRQDANRED</sequence>
<feature type="region of interest" description="Disordered" evidence="1">
    <location>
        <begin position="68"/>
        <end position="125"/>
    </location>
</feature>
<dbReference type="EMBL" id="MU859073">
    <property type="protein sequence ID" value="KAK3955682.1"/>
    <property type="molecule type" value="Genomic_DNA"/>
</dbReference>
<reference evidence="2" key="2">
    <citation type="submission" date="2023-06" db="EMBL/GenBank/DDBJ databases">
        <authorList>
            <consortium name="Lawrence Berkeley National Laboratory"/>
            <person name="Mondo S.J."/>
            <person name="Hensen N."/>
            <person name="Bonometti L."/>
            <person name="Westerberg I."/>
            <person name="Brannstrom I.O."/>
            <person name="Guillou S."/>
            <person name="Cros-Aarteil S."/>
            <person name="Calhoun S."/>
            <person name="Haridas S."/>
            <person name="Kuo A."/>
            <person name="Pangilinan J."/>
            <person name="Riley R."/>
            <person name="Labutti K."/>
            <person name="Andreopoulos B."/>
            <person name="Lipzen A."/>
            <person name="Chen C."/>
            <person name="Yanf M."/>
            <person name="Daum C."/>
            <person name="Ng V."/>
            <person name="Clum A."/>
            <person name="Steindorff A."/>
            <person name="Ohm R."/>
            <person name="Martin F."/>
            <person name="Silar P."/>
            <person name="Natvig D."/>
            <person name="Lalanne C."/>
            <person name="Gautier V."/>
            <person name="Ament-Velasquez S.L."/>
            <person name="Kruys A."/>
            <person name="Hutchinson M.I."/>
            <person name="Powell A.J."/>
            <person name="Barry K."/>
            <person name="Miller A.N."/>
            <person name="Grigoriev I.V."/>
            <person name="Debuchy R."/>
            <person name="Gladieux P."/>
            <person name="Thoren M.H."/>
            <person name="Johannesson H."/>
        </authorList>
    </citation>
    <scope>NUCLEOTIDE SEQUENCE</scope>
    <source>
        <strain evidence="2">CBS 626.80</strain>
    </source>
</reference>
<organism evidence="2 3">
    <name type="scientific">Pseudoneurospora amorphoporcata</name>
    <dbReference type="NCBI Taxonomy" id="241081"/>
    <lineage>
        <taxon>Eukaryota</taxon>
        <taxon>Fungi</taxon>
        <taxon>Dikarya</taxon>
        <taxon>Ascomycota</taxon>
        <taxon>Pezizomycotina</taxon>
        <taxon>Sordariomycetes</taxon>
        <taxon>Sordariomycetidae</taxon>
        <taxon>Sordariales</taxon>
        <taxon>Sordariaceae</taxon>
        <taxon>Pseudoneurospora</taxon>
    </lineage>
</organism>
<accession>A0AAN6SIK5</accession>
<reference evidence="2" key="1">
    <citation type="journal article" date="2023" name="Mol. Phylogenet. Evol.">
        <title>Genome-scale phylogeny and comparative genomics of the fungal order Sordariales.</title>
        <authorList>
            <person name="Hensen N."/>
            <person name="Bonometti L."/>
            <person name="Westerberg I."/>
            <person name="Brannstrom I.O."/>
            <person name="Guillou S."/>
            <person name="Cros-Aarteil S."/>
            <person name="Calhoun S."/>
            <person name="Haridas S."/>
            <person name="Kuo A."/>
            <person name="Mondo S."/>
            <person name="Pangilinan J."/>
            <person name="Riley R."/>
            <person name="LaButti K."/>
            <person name="Andreopoulos B."/>
            <person name="Lipzen A."/>
            <person name="Chen C."/>
            <person name="Yan M."/>
            <person name="Daum C."/>
            <person name="Ng V."/>
            <person name="Clum A."/>
            <person name="Steindorff A."/>
            <person name="Ohm R.A."/>
            <person name="Martin F."/>
            <person name="Silar P."/>
            <person name="Natvig D.O."/>
            <person name="Lalanne C."/>
            <person name="Gautier V."/>
            <person name="Ament-Velasquez S.L."/>
            <person name="Kruys A."/>
            <person name="Hutchinson M.I."/>
            <person name="Powell A.J."/>
            <person name="Barry K."/>
            <person name="Miller A.N."/>
            <person name="Grigoriev I.V."/>
            <person name="Debuchy R."/>
            <person name="Gladieux P."/>
            <person name="Hiltunen Thoren M."/>
            <person name="Johannesson H."/>
        </authorList>
    </citation>
    <scope>NUCLEOTIDE SEQUENCE</scope>
    <source>
        <strain evidence="2">CBS 626.80</strain>
    </source>
</reference>
<evidence type="ECO:0000256" key="1">
    <source>
        <dbReference type="SAM" id="MobiDB-lite"/>
    </source>
</evidence>
<protein>
    <submittedName>
        <fullName evidence="2">Uncharacterized protein</fullName>
    </submittedName>
</protein>
<gene>
    <name evidence="2" type="ORF">QBC32DRAFT_321468</name>
</gene>